<proteinExistence type="predicted"/>
<gene>
    <name evidence="1" type="primary">Cnig_chr_III.g11605</name>
    <name evidence="1" type="ORF">B9Z55_011605</name>
</gene>
<evidence type="ECO:0000313" key="2">
    <source>
        <dbReference type="Proteomes" id="UP000230233"/>
    </source>
</evidence>
<sequence length="85" mass="9780">MGDFVVDTSRDAEEFVGFENRSTHQIGVFPFEKFLGDTTEKNAMVPWIGEQGGADVFLETRKFLYKNDQEEMLYNLIPNLSILEL</sequence>
<evidence type="ECO:0000313" key="1">
    <source>
        <dbReference type="EMBL" id="PIC40160.1"/>
    </source>
</evidence>
<accession>A0A2G5UKT1</accession>
<protein>
    <submittedName>
        <fullName evidence="1">Uncharacterized protein</fullName>
    </submittedName>
</protein>
<dbReference type="AlphaFoldDB" id="A0A2G5UKT1"/>
<comment type="caution">
    <text evidence="1">The sequence shown here is derived from an EMBL/GenBank/DDBJ whole genome shotgun (WGS) entry which is preliminary data.</text>
</comment>
<organism evidence="1 2">
    <name type="scientific">Caenorhabditis nigoni</name>
    <dbReference type="NCBI Taxonomy" id="1611254"/>
    <lineage>
        <taxon>Eukaryota</taxon>
        <taxon>Metazoa</taxon>
        <taxon>Ecdysozoa</taxon>
        <taxon>Nematoda</taxon>
        <taxon>Chromadorea</taxon>
        <taxon>Rhabditida</taxon>
        <taxon>Rhabditina</taxon>
        <taxon>Rhabditomorpha</taxon>
        <taxon>Rhabditoidea</taxon>
        <taxon>Rhabditidae</taxon>
        <taxon>Peloderinae</taxon>
        <taxon>Caenorhabditis</taxon>
    </lineage>
</organism>
<reference evidence="2" key="1">
    <citation type="submission" date="2017-10" db="EMBL/GenBank/DDBJ databases">
        <title>Rapid genome shrinkage in a self-fertile nematode reveals novel sperm competition proteins.</title>
        <authorList>
            <person name="Yin D."/>
            <person name="Schwarz E.M."/>
            <person name="Thomas C.G."/>
            <person name="Felde R.L."/>
            <person name="Korf I.F."/>
            <person name="Cutter A.D."/>
            <person name="Schartner C.M."/>
            <person name="Ralston E.J."/>
            <person name="Meyer B.J."/>
            <person name="Haag E.S."/>
        </authorList>
    </citation>
    <scope>NUCLEOTIDE SEQUENCE [LARGE SCALE GENOMIC DNA]</scope>
    <source>
        <strain evidence="2">JU1422</strain>
    </source>
</reference>
<dbReference type="EMBL" id="PDUG01000003">
    <property type="protein sequence ID" value="PIC40160.1"/>
    <property type="molecule type" value="Genomic_DNA"/>
</dbReference>
<name>A0A2G5UKT1_9PELO</name>
<keyword evidence="2" id="KW-1185">Reference proteome</keyword>
<dbReference type="Proteomes" id="UP000230233">
    <property type="component" value="Chromosome III"/>
</dbReference>